<comment type="caution">
    <text evidence="6">The sequence shown here is derived from an EMBL/GenBank/DDBJ whole genome shotgun (WGS) entry which is preliminary data.</text>
</comment>
<organism evidence="6 7">
    <name type="scientific">Huso huso</name>
    <name type="common">Beluga</name>
    <name type="synonym">Acipenser huso</name>
    <dbReference type="NCBI Taxonomy" id="61971"/>
    <lineage>
        <taxon>Eukaryota</taxon>
        <taxon>Metazoa</taxon>
        <taxon>Chordata</taxon>
        <taxon>Craniata</taxon>
        <taxon>Vertebrata</taxon>
        <taxon>Euteleostomi</taxon>
        <taxon>Actinopterygii</taxon>
        <taxon>Chondrostei</taxon>
        <taxon>Acipenseriformes</taxon>
        <taxon>Acipenseridae</taxon>
        <taxon>Huso</taxon>
    </lineage>
</organism>
<evidence type="ECO:0000256" key="3">
    <source>
        <dbReference type="RuleBase" id="RU004439"/>
    </source>
</evidence>
<reference evidence="6 7" key="1">
    <citation type="submission" date="2021-05" db="EMBL/GenBank/DDBJ databases">
        <authorList>
            <person name="Zahm M."/>
            <person name="Klopp C."/>
            <person name="Cabau C."/>
            <person name="Kuhl H."/>
            <person name="Suciu R."/>
            <person name="Ciorpac M."/>
            <person name="Holostenco D."/>
            <person name="Gessner J."/>
            <person name="Wuertz S."/>
            <person name="Hohne C."/>
            <person name="Stock M."/>
            <person name="Gislard M."/>
            <person name="Lluch J."/>
            <person name="Milhes M."/>
            <person name="Lampietro C."/>
            <person name="Lopez Roques C."/>
            <person name="Donnadieu C."/>
            <person name="Du K."/>
            <person name="Schartl M."/>
            <person name="Guiguen Y."/>
        </authorList>
    </citation>
    <scope>NUCLEOTIDE SEQUENCE [LARGE SCALE GENOMIC DNA]</scope>
    <source>
        <strain evidence="6">Hh-F2</strain>
        <tissue evidence="6">Blood</tissue>
    </source>
</reference>
<dbReference type="PANTHER" id="PTHR16675">
    <property type="entry name" value="MHC CLASS I-RELATED"/>
    <property type="match status" value="1"/>
</dbReference>
<evidence type="ECO:0000259" key="5">
    <source>
        <dbReference type="PROSITE" id="PS50835"/>
    </source>
</evidence>
<feature type="transmembrane region" description="Helical" evidence="4">
    <location>
        <begin position="32"/>
        <end position="54"/>
    </location>
</feature>
<feature type="domain" description="Ig-like" evidence="5">
    <location>
        <begin position="225"/>
        <end position="317"/>
    </location>
</feature>
<keyword evidence="1" id="KW-0325">Glycoprotein</keyword>
<dbReference type="PRINTS" id="PR01638">
    <property type="entry name" value="MHCCLASSI"/>
</dbReference>
<name>A0ABR0ZB67_HUSHU</name>
<dbReference type="InterPro" id="IPR050208">
    <property type="entry name" value="MHC_class-I_related"/>
</dbReference>
<comment type="similarity">
    <text evidence="3">Belongs to the MHC class I family.</text>
</comment>
<keyword evidence="4" id="KW-0812">Transmembrane</keyword>
<dbReference type="Pfam" id="PF07654">
    <property type="entry name" value="C1-set"/>
    <property type="match status" value="1"/>
</dbReference>
<dbReference type="Gene3D" id="3.30.500.10">
    <property type="entry name" value="MHC class I-like antigen recognition-like"/>
    <property type="match status" value="1"/>
</dbReference>
<accession>A0ABR0ZB67</accession>
<dbReference type="InterPro" id="IPR011161">
    <property type="entry name" value="MHC_I-like_Ag-recog"/>
</dbReference>
<dbReference type="PANTHER" id="PTHR16675:SF235">
    <property type="entry name" value="SHKT DOMAIN-CONTAINING PROTEIN"/>
    <property type="match status" value="1"/>
</dbReference>
<dbReference type="EMBL" id="JAHFZB010000014">
    <property type="protein sequence ID" value="KAK6481861.1"/>
    <property type="molecule type" value="Genomic_DNA"/>
</dbReference>
<dbReference type="InterPro" id="IPR036179">
    <property type="entry name" value="Ig-like_dom_sf"/>
</dbReference>
<dbReference type="SUPFAM" id="SSF54452">
    <property type="entry name" value="MHC antigen-recognition domain"/>
    <property type="match status" value="1"/>
</dbReference>
<keyword evidence="4" id="KW-1133">Transmembrane helix</keyword>
<dbReference type="SUPFAM" id="SSF48726">
    <property type="entry name" value="Immunoglobulin"/>
    <property type="match status" value="1"/>
</dbReference>
<dbReference type="InterPro" id="IPR003597">
    <property type="entry name" value="Ig_C1-set"/>
</dbReference>
<dbReference type="Pfam" id="PF00129">
    <property type="entry name" value="MHC_I"/>
    <property type="match status" value="1"/>
</dbReference>
<feature type="transmembrane region" description="Helical" evidence="4">
    <location>
        <begin position="331"/>
        <end position="355"/>
    </location>
</feature>
<dbReference type="PROSITE" id="PS50835">
    <property type="entry name" value="IG_LIKE"/>
    <property type="match status" value="1"/>
</dbReference>
<evidence type="ECO:0000256" key="2">
    <source>
        <dbReference type="ARBA" id="ARBA00023319"/>
    </source>
</evidence>
<dbReference type="InterPro" id="IPR001039">
    <property type="entry name" value="MHC_I_a_a1/a2"/>
</dbReference>
<gene>
    <name evidence="6" type="ORF">HHUSO_G16374</name>
</gene>
<dbReference type="SMART" id="SM00407">
    <property type="entry name" value="IGc1"/>
    <property type="match status" value="1"/>
</dbReference>
<dbReference type="InterPro" id="IPR011162">
    <property type="entry name" value="MHC_I/II-like_Ag-recog"/>
</dbReference>
<dbReference type="Proteomes" id="UP001369086">
    <property type="component" value="Unassembled WGS sequence"/>
</dbReference>
<dbReference type="InterPro" id="IPR037055">
    <property type="entry name" value="MHC_I-like_Ag-recog_sf"/>
</dbReference>
<dbReference type="PROSITE" id="PS00290">
    <property type="entry name" value="IG_MHC"/>
    <property type="match status" value="1"/>
</dbReference>
<dbReference type="InterPro" id="IPR007110">
    <property type="entry name" value="Ig-like_dom"/>
</dbReference>
<sequence length="386" mass="44455">MKLKVRCVCIVLLEHQTYNQFGTRKHSEMIQVLLVTALFTWGVSTGTHSLFFFYTAVSEGVPEFFAESKVDDVQIFYYDSSHGQVIPRQDWANDSAHPQYWEILTHNFNVSQQTFSENVRTLMKHSNQTKGTHTVQMMYGCQLNENGTTRGIMQLGFDGEDFLTFNKETLNWTTTVQHVVPFQEERQAQEAQNRQVKLYLETTCIESLKVLLKHGKETLERKAIPDMALTERINESSTVTEVSCHVSGFYPPEVEVRWVSDGQRQLEDSVQSGMLLPNQDGTYQLRKTLMLYPEELRRHNYFCQVEHSSFPNTRILKWEPRFDSDNGGPNVWLIAVVCGVGILLVGLVLGVVWMVRKKKNNRRNSATVSKQQETSEAQEMLYVSPH</sequence>
<evidence type="ECO:0000256" key="1">
    <source>
        <dbReference type="ARBA" id="ARBA00023180"/>
    </source>
</evidence>
<dbReference type="InterPro" id="IPR013783">
    <property type="entry name" value="Ig-like_fold"/>
</dbReference>
<evidence type="ECO:0000313" key="7">
    <source>
        <dbReference type="Proteomes" id="UP001369086"/>
    </source>
</evidence>
<proteinExistence type="inferred from homology"/>
<dbReference type="Gene3D" id="2.60.40.10">
    <property type="entry name" value="Immunoglobulins"/>
    <property type="match status" value="1"/>
</dbReference>
<keyword evidence="7" id="KW-1185">Reference proteome</keyword>
<keyword evidence="4" id="KW-0472">Membrane</keyword>
<evidence type="ECO:0000256" key="4">
    <source>
        <dbReference type="SAM" id="Phobius"/>
    </source>
</evidence>
<dbReference type="InterPro" id="IPR003006">
    <property type="entry name" value="Ig/MHC_CS"/>
</dbReference>
<evidence type="ECO:0000313" key="6">
    <source>
        <dbReference type="EMBL" id="KAK6481861.1"/>
    </source>
</evidence>
<protein>
    <submittedName>
        <fullName evidence="6">Class I histocompatibility antigen</fullName>
    </submittedName>
</protein>
<keyword evidence="2" id="KW-0393">Immunoglobulin domain</keyword>